<evidence type="ECO:0000313" key="4">
    <source>
        <dbReference type="WBParaSite" id="EN70_2612"/>
    </source>
</evidence>
<protein>
    <submittedName>
        <fullName evidence="4">UCH_1 domain-containing protein</fullName>
    </submittedName>
</protein>
<dbReference type="STRING" id="7209.A0A1I7VHI6"/>
<dbReference type="InterPro" id="IPR018200">
    <property type="entry name" value="USP_CS"/>
</dbReference>
<keyword evidence="3" id="KW-1185">Reference proteome</keyword>
<dbReference type="InterPro" id="IPR038765">
    <property type="entry name" value="Papain-like_cys_pep_sf"/>
</dbReference>
<dbReference type="InterPro" id="IPR001394">
    <property type="entry name" value="Peptidase_C19_UCH"/>
</dbReference>
<organism evidence="3 4">
    <name type="scientific">Loa loa</name>
    <name type="common">Eye worm</name>
    <name type="synonym">Filaria loa</name>
    <dbReference type="NCBI Taxonomy" id="7209"/>
    <lineage>
        <taxon>Eukaryota</taxon>
        <taxon>Metazoa</taxon>
        <taxon>Ecdysozoa</taxon>
        <taxon>Nematoda</taxon>
        <taxon>Chromadorea</taxon>
        <taxon>Rhabditida</taxon>
        <taxon>Spirurina</taxon>
        <taxon>Spiruromorpha</taxon>
        <taxon>Filarioidea</taxon>
        <taxon>Onchocercidae</taxon>
        <taxon>Loa</taxon>
    </lineage>
</organism>
<dbReference type="PANTHER" id="PTHR24006:SF702">
    <property type="entry name" value="UBIQUITIN CARBOXYL-TERMINAL HYDROLASE 47"/>
    <property type="match status" value="1"/>
</dbReference>
<evidence type="ECO:0000259" key="2">
    <source>
        <dbReference type="Pfam" id="PF00443"/>
    </source>
</evidence>
<dbReference type="InterPro" id="IPR050164">
    <property type="entry name" value="Peptidase_C19"/>
</dbReference>
<evidence type="ECO:0000313" key="3">
    <source>
        <dbReference type="Proteomes" id="UP000095285"/>
    </source>
</evidence>
<dbReference type="Gene3D" id="3.90.70.10">
    <property type="entry name" value="Cysteine proteinases"/>
    <property type="match status" value="1"/>
</dbReference>
<evidence type="ECO:0000256" key="1">
    <source>
        <dbReference type="ARBA" id="ARBA00009085"/>
    </source>
</evidence>
<proteinExistence type="inferred from homology"/>
<feature type="domain" description="Peptidase C19 ubiquitin carboxyl-terminal hydrolase" evidence="2">
    <location>
        <begin position="74"/>
        <end position="152"/>
    </location>
</feature>
<dbReference type="GO" id="GO:0005634">
    <property type="term" value="C:nucleus"/>
    <property type="evidence" value="ECO:0007669"/>
    <property type="project" value="TreeGrafter"/>
</dbReference>
<reference evidence="3" key="1">
    <citation type="submission" date="2012-04" db="EMBL/GenBank/DDBJ databases">
        <title>The Genome Sequence of Loa loa.</title>
        <authorList>
            <consortium name="The Broad Institute Genome Sequencing Platform"/>
            <consortium name="Broad Institute Genome Sequencing Center for Infectious Disease"/>
            <person name="Nutman T.B."/>
            <person name="Fink D.L."/>
            <person name="Russ C."/>
            <person name="Young S."/>
            <person name="Zeng Q."/>
            <person name="Gargeya S."/>
            <person name="Alvarado L."/>
            <person name="Berlin A."/>
            <person name="Chapman S.B."/>
            <person name="Chen Z."/>
            <person name="Freedman E."/>
            <person name="Gellesch M."/>
            <person name="Goldberg J."/>
            <person name="Griggs A."/>
            <person name="Gujja S."/>
            <person name="Heilman E.R."/>
            <person name="Heiman D."/>
            <person name="Howarth C."/>
            <person name="Mehta T."/>
            <person name="Neiman D."/>
            <person name="Pearson M."/>
            <person name="Roberts A."/>
            <person name="Saif S."/>
            <person name="Shea T."/>
            <person name="Shenoy N."/>
            <person name="Sisk P."/>
            <person name="Stolte C."/>
            <person name="Sykes S."/>
            <person name="White J."/>
            <person name="Yandava C."/>
            <person name="Haas B."/>
            <person name="Henn M.R."/>
            <person name="Nusbaum C."/>
            <person name="Birren B."/>
        </authorList>
    </citation>
    <scope>NUCLEOTIDE SEQUENCE [LARGE SCALE GENOMIC DNA]</scope>
</reference>
<dbReference type="Proteomes" id="UP000095285">
    <property type="component" value="Unassembled WGS sequence"/>
</dbReference>
<dbReference type="SUPFAM" id="SSF54001">
    <property type="entry name" value="Cysteine proteinases"/>
    <property type="match status" value="1"/>
</dbReference>
<dbReference type="GO" id="GO:0004843">
    <property type="term" value="F:cysteine-type deubiquitinase activity"/>
    <property type="evidence" value="ECO:0007669"/>
    <property type="project" value="InterPro"/>
</dbReference>
<dbReference type="PANTHER" id="PTHR24006">
    <property type="entry name" value="UBIQUITIN CARBOXYL-TERMINAL HYDROLASE"/>
    <property type="match status" value="1"/>
</dbReference>
<reference evidence="4" key="2">
    <citation type="submission" date="2016-11" db="UniProtKB">
        <authorList>
            <consortium name="WormBaseParasite"/>
        </authorList>
    </citation>
    <scope>IDENTIFICATION</scope>
</reference>
<dbReference type="PROSITE" id="PS00972">
    <property type="entry name" value="USP_1"/>
    <property type="match status" value="1"/>
</dbReference>
<comment type="similarity">
    <text evidence="1">Belongs to the peptidase C19 family.</text>
</comment>
<accession>A0A1I7VHI6</accession>
<dbReference type="GO" id="GO:0005829">
    <property type="term" value="C:cytosol"/>
    <property type="evidence" value="ECO:0007669"/>
    <property type="project" value="TreeGrafter"/>
</dbReference>
<dbReference type="AlphaFoldDB" id="A0A1I7VHI6"/>
<sequence>MSELPLCLIGGDVNRSTPESMPCEPSTSNVSNVHQIADETPDLNSETLLTLPVLSTMDTTGPLANLDDNNHRYVGLVNQAMTCYLNSLIQTLYMTPEFRNAIYGWKFTGSEAAEARSIPCQLQKLFLLLQTSDRESLETIDLTASFGWSNSEEVIWRFCQVSCCQKENVKQDEFLDLPLAVKQFGAIDAFKSV</sequence>
<name>A0A1I7VHI6_LOALO</name>
<dbReference type="Pfam" id="PF00443">
    <property type="entry name" value="UCH"/>
    <property type="match status" value="1"/>
</dbReference>
<dbReference type="GO" id="GO:0016579">
    <property type="term" value="P:protein deubiquitination"/>
    <property type="evidence" value="ECO:0007669"/>
    <property type="project" value="InterPro"/>
</dbReference>
<dbReference type="WBParaSite" id="EN70_2612">
    <property type="protein sequence ID" value="EN70_2612"/>
    <property type="gene ID" value="EN70_2612"/>
</dbReference>